<evidence type="ECO:0000256" key="2">
    <source>
        <dbReference type="ARBA" id="ARBA00022516"/>
    </source>
</evidence>
<feature type="binding site" evidence="10">
    <location>
        <position position="10"/>
    </location>
    <ligand>
        <name>Mn(2+)</name>
        <dbReference type="ChEBI" id="CHEBI:29035"/>
        <label>1</label>
    </ligand>
</feature>
<dbReference type="InterPro" id="IPR004843">
    <property type="entry name" value="Calcineurin-like_PHP"/>
</dbReference>
<dbReference type="SUPFAM" id="SSF56300">
    <property type="entry name" value="Metallo-dependent phosphatases"/>
    <property type="match status" value="1"/>
</dbReference>
<feature type="binding site" evidence="10">
    <location>
        <position position="41"/>
    </location>
    <ligand>
        <name>Mn(2+)</name>
        <dbReference type="ChEBI" id="CHEBI:29035"/>
        <label>2</label>
    </ligand>
</feature>
<comment type="caution">
    <text evidence="12">The sequence shown here is derived from an EMBL/GenBank/DDBJ whole genome shotgun (WGS) entry which is preliminary data.</text>
</comment>
<feature type="binding site" evidence="10">
    <location>
        <position position="159"/>
    </location>
    <ligand>
        <name>substrate</name>
    </ligand>
</feature>
<comment type="caution">
    <text evidence="10">Lacks conserved residue(s) required for the propagation of feature annotation.</text>
</comment>
<dbReference type="AlphaFoldDB" id="F0EXT0"/>
<comment type="similarity">
    <text evidence="10">Belongs to the LpxH family.</text>
</comment>
<feature type="binding site" evidence="10">
    <location>
        <position position="41"/>
    </location>
    <ligand>
        <name>Mn(2+)</name>
        <dbReference type="ChEBI" id="CHEBI:29035"/>
        <label>1</label>
    </ligand>
</feature>
<dbReference type="EMBL" id="AEWV01000013">
    <property type="protein sequence ID" value="EGC17829.1"/>
    <property type="molecule type" value="Genomic_DNA"/>
</dbReference>
<feature type="binding site" evidence="10">
    <location>
        <position position="164"/>
    </location>
    <ligand>
        <name>substrate</name>
    </ligand>
</feature>
<evidence type="ECO:0000313" key="13">
    <source>
        <dbReference type="Proteomes" id="UP000004088"/>
    </source>
</evidence>
<dbReference type="EC" id="3.6.1.54" evidence="10"/>
<organism evidence="12 13">
    <name type="scientific">Kingella denitrificans ATCC 33394</name>
    <dbReference type="NCBI Taxonomy" id="888741"/>
    <lineage>
        <taxon>Bacteria</taxon>
        <taxon>Pseudomonadati</taxon>
        <taxon>Pseudomonadota</taxon>
        <taxon>Betaproteobacteria</taxon>
        <taxon>Neisseriales</taxon>
        <taxon>Neisseriaceae</taxon>
        <taxon>Kingella</taxon>
    </lineage>
</organism>
<dbReference type="InterPro" id="IPR010138">
    <property type="entry name" value="UDP-diacylglucosamine_Hdrlase"/>
</dbReference>
<feature type="binding site" evidence="10">
    <location>
        <position position="198"/>
    </location>
    <ligand>
        <name>Mn(2+)</name>
        <dbReference type="ChEBI" id="CHEBI:29035"/>
        <label>1</label>
    </ligand>
</feature>
<dbReference type="Proteomes" id="UP000004088">
    <property type="component" value="Unassembled WGS sequence"/>
</dbReference>
<comment type="function">
    <text evidence="10">Hydrolyzes the pyrophosphate bond of UDP-2,3-diacylglucosamine to yield 2,3-diacylglucosamine 1-phosphate (lipid X) and UMP by catalyzing the attack of water at the alpha-P atom. Involved in the biosynthesis of lipid A, a phosphorylated glycolipid that anchors the lipopolysaccharide to the outer membrane of the cell.</text>
</comment>
<feature type="binding site" evidence="10">
    <location>
        <position position="8"/>
    </location>
    <ligand>
        <name>Mn(2+)</name>
        <dbReference type="ChEBI" id="CHEBI:29035"/>
        <label>1</label>
    </ligand>
</feature>
<dbReference type="GO" id="GO:0008758">
    <property type="term" value="F:UDP-2,3-diacylglucosamine hydrolase activity"/>
    <property type="evidence" value="ECO:0007669"/>
    <property type="project" value="UniProtKB-UniRule"/>
</dbReference>
<dbReference type="GO" id="GO:0005737">
    <property type="term" value="C:cytoplasm"/>
    <property type="evidence" value="ECO:0007669"/>
    <property type="project" value="InterPro"/>
</dbReference>
<feature type="binding site" evidence="10">
    <location>
        <position position="78"/>
    </location>
    <ligand>
        <name>Mn(2+)</name>
        <dbReference type="ChEBI" id="CHEBI:29035"/>
        <label>2</label>
    </ligand>
</feature>
<evidence type="ECO:0000256" key="7">
    <source>
        <dbReference type="ARBA" id="ARBA00023098"/>
    </source>
</evidence>
<keyword evidence="13" id="KW-1185">Reference proteome</keyword>
<keyword evidence="9 10" id="KW-0464">Manganese</keyword>
<keyword evidence="7 10" id="KW-0443">Lipid metabolism</keyword>
<evidence type="ECO:0000256" key="5">
    <source>
        <dbReference type="ARBA" id="ARBA00022723"/>
    </source>
</evidence>
<dbReference type="InterPro" id="IPR029052">
    <property type="entry name" value="Metallo-depent_PP-like"/>
</dbReference>
<evidence type="ECO:0000256" key="1">
    <source>
        <dbReference type="ARBA" id="ARBA00022475"/>
    </source>
</evidence>
<evidence type="ECO:0000256" key="4">
    <source>
        <dbReference type="ARBA" id="ARBA00022556"/>
    </source>
</evidence>
<dbReference type="NCBIfam" id="TIGR01854">
    <property type="entry name" value="lipid_A_lpxH"/>
    <property type="match status" value="1"/>
</dbReference>
<dbReference type="Pfam" id="PF00149">
    <property type="entry name" value="Metallophos"/>
    <property type="match status" value="1"/>
</dbReference>
<evidence type="ECO:0000256" key="8">
    <source>
        <dbReference type="ARBA" id="ARBA00023136"/>
    </source>
</evidence>
<feature type="binding site" evidence="10">
    <location>
        <begin position="78"/>
        <end position="79"/>
    </location>
    <ligand>
        <name>substrate</name>
    </ligand>
</feature>
<gene>
    <name evidence="10 12" type="primary">lpxH</name>
    <name evidence="12" type="ORF">HMPREF9098_0640</name>
</gene>
<keyword evidence="1 10" id="KW-1003">Cell membrane</keyword>
<dbReference type="UniPathway" id="UPA00359">
    <property type="reaction ID" value="UER00480"/>
</dbReference>
<keyword evidence="3 10" id="KW-0997">Cell inner membrane</keyword>
<keyword evidence="4 10" id="KW-0441">Lipid A biosynthesis</keyword>
<comment type="subcellular location">
    <subcellularLocation>
        <location evidence="10">Cell inner membrane</location>
        <topology evidence="10">Peripheral membrane protein</topology>
        <orientation evidence="10">Cytoplasmic side</orientation>
    </subcellularLocation>
</comment>
<name>F0EXT0_9NEIS</name>
<comment type="catalytic activity">
    <reaction evidence="10">
        <text>UDP-2-N,3-O-bis[(3R)-3-hydroxytetradecanoyl]-alpha-D-glucosamine + H2O = 2-N,3-O-bis[(3R)-3-hydroxytetradecanoyl]-alpha-D-glucosaminyl 1-phosphate + UMP + 2 H(+)</text>
        <dbReference type="Rhea" id="RHEA:25213"/>
        <dbReference type="ChEBI" id="CHEBI:15377"/>
        <dbReference type="ChEBI" id="CHEBI:15378"/>
        <dbReference type="ChEBI" id="CHEBI:57865"/>
        <dbReference type="ChEBI" id="CHEBI:57957"/>
        <dbReference type="ChEBI" id="CHEBI:78847"/>
        <dbReference type="EC" id="3.6.1.54"/>
    </reaction>
</comment>
<evidence type="ECO:0000256" key="9">
    <source>
        <dbReference type="ARBA" id="ARBA00023211"/>
    </source>
</evidence>
<dbReference type="GO" id="GO:0030145">
    <property type="term" value="F:manganese ion binding"/>
    <property type="evidence" value="ECO:0007669"/>
    <property type="project" value="UniProtKB-UniRule"/>
</dbReference>
<feature type="binding site" evidence="10">
    <location>
        <position position="121"/>
    </location>
    <ligand>
        <name>substrate</name>
    </ligand>
</feature>
<reference evidence="12 13" key="1">
    <citation type="submission" date="2011-01" db="EMBL/GenBank/DDBJ databases">
        <authorList>
            <person name="Muzny D."/>
            <person name="Qin X."/>
            <person name="Deng J."/>
            <person name="Jiang H."/>
            <person name="Liu Y."/>
            <person name="Qu J."/>
            <person name="Song X.-Z."/>
            <person name="Zhang L."/>
            <person name="Thornton R."/>
            <person name="Coyle M."/>
            <person name="Francisco L."/>
            <person name="Jackson L."/>
            <person name="Javaid M."/>
            <person name="Korchina V."/>
            <person name="Kovar C."/>
            <person name="Mata R."/>
            <person name="Mathew T."/>
            <person name="Ngo R."/>
            <person name="Nguyen L."/>
            <person name="Nguyen N."/>
            <person name="Okwuonu G."/>
            <person name="Ongeri F."/>
            <person name="Pham C."/>
            <person name="Simmons D."/>
            <person name="Wilczek-Boney K."/>
            <person name="Hale W."/>
            <person name="Jakkamsetti A."/>
            <person name="Pham P."/>
            <person name="Ruth R."/>
            <person name="San Lucas F."/>
            <person name="Warren J."/>
            <person name="Zhang J."/>
            <person name="Zhao Z."/>
            <person name="Zhou C."/>
            <person name="Zhu D."/>
            <person name="Lee S."/>
            <person name="Bess C."/>
            <person name="Blankenburg K."/>
            <person name="Forbes L."/>
            <person name="Fu Q."/>
            <person name="Gubbala S."/>
            <person name="Hirani K."/>
            <person name="Jayaseelan J.C."/>
            <person name="Lara F."/>
            <person name="Munidasa M."/>
            <person name="Palculict T."/>
            <person name="Patil S."/>
            <person name="Pu L.-L."/>
            <person name="Saada N."/>
            <person name="Tang L."/>
            <person name="Weissenberger G."/>
            <person name="Zhu Y."/>
            <person name="Hemphill L."/>
            <person name="Shang Y."/>
            <person name="Youmans B."/>
            <person name="Ayvaz T."/>
            <person name="Ross M."/>
            <person name="Santibanez J."/>
            <person name="Aqrawi P."/>
            <person name="Gross S."/>
            <person name="Joshi V."/>
            <person name="Fowler G."/>
            <person name="Nazareth L."/>
            <person name="Reid J."/>
            <person name="Worley K."/>
            <person name="Petrosino J."/>
            <person name="Highlander S."/>
            <person name="Gibbs R."/>
        </authorList>
    </citation>
    <scope>NUCLEOTIDE SEQUENCE [LARGE SCALE GENOMIC DNA]</scope>
    <source>
        <strain evidence="12 13">ATCC 33394</strain>
    </source>
</reference>
<comment type="cofactor">
    <cofactor evidence="10">
        <name>Mn(2+)</name>
        <dbReference type="ChEBI" id="CHEBI:29035"/>
    </cofactor>
    <text evidence="10">Binds 2 Mn(2+) ions per subunit in a binuclear metal center.</text>
</comment>
<dbReference type="HAMAP" id="MF_00575">
    <property type="entry name" value="LpxH"/>
    <property type="match status" value="1"/>
</dbReference>
<feature type="binding site" evidence="10">
    <location>
        <position position="196"/>
    </location>
    <ligand>
        <name>substrate</name>
    </ligand>
</feature>
<dbReference type="NCBIfam" id="NF003743">
    <property type="entry name" value="PRK05340.1"/>
    <property type="match status" value="1"/>
</dbReference>
<comment type="pathway">
    <text evidence="10">Glycolipid biosynthesis; lipid IV(A) biosynthesis; lipid IV(A) from (3R)-3-hydroxytetradecanoyl-[acyl-carrier-protein] and UDP-N-acetyl-alpha-D-glucosamine: step 4/6.</text>
</comment>
<evidence type="ECO:0000256" key="10">
    <source>
        <dbReference type="HAMAP-Rule" id="MF_00575"/>
    </source>
</evidence>
<feature type="domain" description="Calcineurin-like phosphoesterase" evidence="11">
    <location>
        <begin position="1"/>
        <end position="200"/>
    </location>
</feature>
<evidence type="ECO:0000256" key="3">
    <source>
        <dbReference type="ARBA" id="ARBA00022519"/>
    </source>
</evidence>
<accession>F0EXT0</accession>
<dbReference type="GO" id="GO:0019897">
    <property type="term" value="C:extrinsic component of plasma membrane"/>
    <property type="evidence" value="ECO:0007669"/>
    <property type="project" value="UniProtKB-UniRule"/>
</dbReference>
<dbReference type="PANTHER" id="PTHR34990">
    <property type="entry name" value="UDP-2,3-DIACYLGLUCOSAMINE HYDROLASE-RELATED"/>
    <property type="match status" value="1"/>
</dbReference>
<dbReference type="InterPro" id="IPR043461">
    <property type="entry name" value="LpxH-like"/>
</dbReference>
<evidence type="ECO:0000259" key="11">
    <source>
        <dbReference type="Pfam" id="PF00149"/>
    </source>
</evidence>
<keyword evidence="8 10" id="KW-0472">Membrane</keyword>
<evidence type="ECO:0000313" key="12">
    <source>
        <dbReference type="EMBL" id="EGC17829.1"/>
    </source>
</evidence>
<dbReference type="GO" id="GO:0009245">
    <property type="term" value="P:lipid A biosynthetic process"/>
    <property type="evidence" value="ECO:0007669"/>
    <property type="project" value="UniProtKB-UniRule"/>
</dbReference>
<dbReference type="STRING" id="888741.HMPREF9098_0640"/>
<keyword evidence="5 10" id="KW-0479">Metal-binding</keyword>
<sequence>MQTLFIADLHLSDHEPELTRLLCRFLHEHAETAAELYILGDLFEAWTGDDDPSRTAAQVAEALAAFARRAPVYFMAGNRDFLLGNAYAARAGIQILPEPCVIERHGRRILLTHGDEMCTDDTDYQKYRTVIRRPWVCRLLLSLPFALRRRIAEKMRNASRQRQKSADVYAIADVTEAGVQAAFVNHAPFDAIVHGHTHRPNTHQHQCGHRAVTRYVLPDWKHGEGGYLSLDADGFCFHALPESANPTSETES</sequence>
<keyword evidence="6 10" id="KW-0378">Hydrolase</keyword>
<feature type="binding site" evidence="10">
    <location>
        <position position="113"/>
    </location>
    <ligand>
        <name>Mn(2+)</name>
        <dbReference type="ChEBI" id="CHEBI:29035"/>
        <label>2</label>
    </ligand>
</feature>
<dbReference type="RefSeq" id="WP_003781821.1">
    <property type="nucleotide sequence ID" value="NZ_GL870929.1"/>
</dbReference>
<dbReference type="PANTHER" id="PTHR34990:SF1">
    <property type="entry name" value="UDP-2,3-DIACYLGLUCOSAMINE HYDROLASE"/>
    <property type="match status" value="1"/>
</dbReference>
<dbReference type="CDD" id="cd07398">
    <property type="entry name" value="MPP_YbbF-LpxH"/>
    <property type="match status" value="1"/>
</dbReference>
<keyword evidence="2 10" id="KW-0444">Lipid biosynthesis</keyword>
<proteinExistence type="inferred from homology"/>
<feature type="binding site" evidence="10">
    <location>
        <position position="196"/>
    </location>
    <ligand>
        <name>Mn(2+)</name>
        <dbReference type="ChEBI" id="CHEBI:29035"/>
        <label>2</label>
    </ligand>
</feature>
<evidence type="ECO:0000256" key="6">
    <source>
        <dbReference type="ARBA" id="ARBA00022801"/>
    </source>
</evidence>
<dbReference type="HOGENOM" id="CLU_074586_0_0_4"/>
<protein>
    <recommendedName>
        <fullName evidence="10">UDP-2,3-diacylglucosamine hydrolase</fullName>
        <ecNumber evidence="10">3.6.1.54</ecNumber>
    </recommendedName>
    <alternativeName>
        <fullName evidence="10">UDP-2,3-diacylglucosamine diphosphatase</fullName>
    </alternativeName>
</protein>
<dbReference type="Gene3D" id="3.60.21.10">
    <property type="match status" value="1"/>
</dbReference>